<dbReference type="EMBL" id="CP049889">
    <property type="protein sequence ID" value="QIK52245.1"/>
    <property type="molecule type" value="Genomic_DNA"/>
</dbReference>
<evidence type="ECO:0000313" key="5">
    <source>
        <dbReference type="Proteomes" id="UP000501830"/>
    </source>
</evidence>
<dbReference type="InterPro" id="IPR049174">
    <property type="entry name" value="Beta-AFase-like"/>
</dbReference>
<dbReference type="AlphaFoldDB" id="A0A6G7WIY9"/>
<protein>
    <submittedName>
        <fullName evidence="4">Glycoside hydrolase family 127 protein</fullName>
    </submittedName>
</protein>
<dbReference type="InterPro" id="IPR049049">
    <property type="entry name" value="Beta-AFase-like_GH127_C"/>
</dbReference>
<dbReference type="InterPro" id="IPR008928">
    <property type="entry name" value="6-hairpin_glycosidase_sf"/>
</dbReference>
<organism evidence="4 5">
    <name type="scientific">Jeotgalibaca porci</name>
    <dbReference type="NCBI Taxonomy" id="1868793"/>
    <lineage>
        <taxon>Bacteria</taxon>
        <taxon>Bacillati</taxon>
        <taxon>Bacillota</taxon>
        <taxon>Bacilli</taxon>
        <taxon>Lactobacillales</taxon>
        <taxon>Carnobacteriaceae</taxon>
        <taxon>Jeotgalibaca</taxon>
    </lineage>
</organism>
<name>A0A6G7WIY9_9LACT</name>
<dbReference type="Pfam" id="PF07944">
    <property type="entry name" value="Beta-AFase-like_GH127_cat"/>
    <property type="match status" value="1"/>
</dbReference>
<proteinExistence type="predicted"/>
<evidence type="ECO:0000313" key="4">
    <source>
        <dbReference type="EMBL" id="QIK52245.1"/>
    </source>
</evidence>
<feature type="domain" description="Non-reducing end beta-L-arabinofuranosidase-like GH127 middle" evidence="2">
    <location>
        <begin position="449"/>
        <end position="523"/>
    </location>
</feature>
<dbReference type="GeneID" id="94553510"/>
<dbReference type="Proteomes" id="UP000501830">
    <property type="component" value="Chromosome"/>
</dbReference>
<evidence type="ECO:0000259" key="3">
    <source>
        <dbReference type="Pfam" id="PF20737"/>
    </source>
</evidence>
<evidence type="ECO:0000259" key="1">
    <source>
        <dbReference type="Pfam" id="PF07944"/>
    </source>
</evidence>
<dbReference type="InterPro" id="IPR049046">
    <property type="entry name" value="Beta-AFase-like_GH127_middle"/>
</dbReference>
<dbReference type="SUPFAM" id="SSF48208">
    <property type="entry name" value="Six-hairpin glycosidases"/>
    <property type="match status" value="1"/>
</dbReference>
<dbReference type="GO" id="GO:0016787">
    <property type="term" value="F:hydrolase activity"/>
    <property type="evidence" value="ECO:0007669"/>
    <property type="project" value="UniProtKB-KW"/>
</dbReference>
<keyword evidence="5" id="KW-1185">Reference proteome</keyword>
<evidence type="ECO:0000259" key="2">
    <source>
        <dbReference type="Pfam" id="PF20736"/>
    </source>
</evidence>
<accession>A0A6G7WIY9</accession>
<dbReference type="InterPro" id="IPR012878">
    <property type="entry name" value="Beta-AFase-like_GH127_cat"/>
</dbReference>
<dbReference type="RefSeq" id="WP_166063310.1">
    <property type="nucleotide sequence ID" value="NZ_CP049889.1"/>
</dbReference>
<reference evidence="4 5" key="1">
    <citation type="journal article" date="2017" name="Int. J. Syst. Evol. Microbiol.">
        <title>Jeotgalibaca porci sp. nov. and Jeotgalibaca arthritidis sp. nov., isolated from pigs, and emended description of the genus Jeotgalibaca.</title>
        <authorList>
            <person name="Zamora L."/>
            <person name="Perez-Sancho M."/>
            <person name="Dominguez L."/>
            <person name="Fernandez-Garayzabal J.F."/>
            <person name="Vela A.I."/>
        </authorList>
    </citation>
    <scope>NUCLEOTIDE SEQUENCE [LARGE SCALE GENOMIC DNA]</scope>
    <source>
        <strain evidence="4 5">CCUG 69148</strain>
    </source>
</reference>
<dbReference type="PANTHER" id="PTHR43465:SF2">
    <property type="entry name" value="DUF1680 DOMAIN PROTEIN (AFU_ORTHOLOGUE AFUA_1G08910)"/>
    <property type="match status" value="1"/>
</dbReference>
<dbReference type="GO" id="GO:0005975">
    <property type="term" value="P:carbohydrate metabolic process"/>
    <property type="evidence" value="ECO:0007669"/>
    <property type="project" value="InterPro"/>
</dbReference>
<sequence>MNDNGKIFSPVHVTSPFWEKYMEIVKEKMLPFQWDILNDKATVKIESERDDVNIPTEKSHVIANFLIAAGKKEGNHYGWLFQDSDLYKWIEAAANTYRVKPDEHLLTLMETCVELIEEAQDADGYLSTFYQIEKPQLKFRRLMESHELYCAGHLIEAAVAYAEATGDLRLIAVSDRFIACIKKAFGPNEGQINGADGHQEIELALVRLYEFTGNKNYLDLSYYFLNVRGQDPDFYHKQLLENEKNGIHEGHMPHIDLVYLQAHKPVIEQLEPRGHAVRMVYMAQAMAGTAYYLNDSALLNAAKKIWESIVSKRMYITGGIGSTVRGEAFTYDYDLPTDTMYCETCAAIGLLNFTSVLQKSDKNNAYADIMERVLYNSMLSGMSLDGEHFFYVNPLEVDPEASLKNPDKSHVKATRPSWFGCACCPPNLARTIPAIQRYIYDESEDTKRIWINQWIDSTGAFENATLQQQHDFRNKKESTFTITNTNDLETEIFIRIPYWLDNVSVWVNGEEKVLEITDGYFKLILFSNSIEVRLTYNMPVLKWQANPNVKSAYGKVAFQKGPFIYAAEESDNESALHLYHVKGEPVAIDIEDEVLGPISVIDVPAQKLEQTEPSSLYYLYQKPGYLEKNLRLIPYYCWANRDTGEMRVWLNDGGE</sequence>
<feature type="domain" description="Non-reducing end beta-L-arabinofuranosidase-like GH127 C-terminal" evidence="3">
    <location>
        <begin position="543"/>
        <end position="651"/>
    </location>
</feature>
<gene>
    <name evidence="4" type="ORF">G7058_09455</name>
</gene>
<dbReference type="KEGG" id="jpo:G7058_09455"/>
<keyword evidence="4" id="KW-0378">Hydrolase</keyword>
<dbReference type="Pfam" id="PF20737">
    <property type="entry name" value="Glyco_hydro127C"/>
    <property type="match status" value="1"/>
</dbReference>
<feature type="domain" description="Non-reducing end beta-L-arabinofuranosidase-like GH127 catalytic" evidence="1">
    <location>
        <begin position="11"/>
        <end position="436"/>
    </location>
</feature>
<dbReference type="Pfam" id="PF20736">
    <property type="entry name" value="Glyco_hydro127M"/>
    <property type="match status" value="1"/>
</dbReference>
<dbReference type="PANTHER" id="PTHR43465">
    <property type="entry name" value="DUF1680 DOMAIN PROTEIN (AFU_ORTHOLOGUE AFUA_1G08910)"/>
    <property type="match status" value="1"/>
</dbReference>